<dbReference type="Proteomes" id="UP000002431">
    <property type="component" value="Chromosome"/>
</dbReference>
<reference evidence="1" key="1">
    <citation type="submission" date="2006-04" db="EMBL/GenBank/DDBJ databases">
        <title>Complete sequence of chromosome of Deinococcus geothermalis DSM 11300.</title>
        <authorList>
            <consortium name="US DOE Joint Genome Institute"/>
            <person name="Copeland A."/>
            <person name="Lucas S."/>
            <person name="Lapidus A."/>
            <person name="Barry K."/>
            <person name="Detter J.C."/>
            <person name="Glavina del Rio T."/>
            <person name="Hammon N."/>
            <person name="Israni S."/>
            <person name="Dalin E."/>
            <person name="Tice H."/>
            <person name="Pitluck S."/>
            <person name="Brettin T."/>
            <person name="Bruce D."/>
            <person name="Han C."/>
            <person name="Tapia R."/>
            <person name="Saunders E."/>
            <person name="Gilna P."/>
            <person name="Schmutz J."/>
            <person name="Larimer F."/>
            <person name="Land M."/>
            <person name="Hauser L."/>
            <person name="Kyrpides N."/>
            <person name="Kim E."/>
            <person name="Daly M.J."/>
            <person name="Fredrickson J.K."/>
            <person name="Makarova K.S."/>
            <person name="Gaidamakova E.K."/>
            <person name="Zhai M."/>
            <person name="Richardson P."/>
        </authorList>
    </citation>
    <scope>NUCLEOTIDE SEQUENCE</scope>
    <source>
        <strain evidence="1">DSM 11300</strain>
    </source>
</reference>
<evidence type="ECO:0000313" key="2">
    <source>
        <dbReference type="Proteomes" id="UP000002431"/>
    </source>
</evidence>
<keyword evidence="2" id="KW-1185">Reference proteome</keyword>
<sequence>MSLPALPTLDRTLARCPKCAGEAVWIVGTPLRSLRAQQLSLRCERCLLTEPLGYTTPHSRYLFPWVMRRWGVSP</sequence>
<dbReference type="RefSeq" id="WP_011530494.1">
    <property type="nucleotide sequence ID" value="NC_008025.1"/>
</dbReference>
<accession>Q1IYM7</accession>
<dbReference type="AlphaFoldDB" id="Q1IYM7"/>
<dbReference type="KEGG" id="dge:Dgeo_1362"/>
<dbReference type="STRING" id="319795.Dgeo_1362"/>
<evidence type="ECO:0000313" key="1">
    <source>
        <dbReference type="EMBL" id="ABF45657.1"/>
    </source>
</evidence>
<name>Q1IYM7_DEIGD</name>
<organism evidence="1 2">
    <name type="scientific">Deinococcus geothermalis (strain DSM 11300 / CIP 105573 / AG-3a)</name>
    <dbReference type="NCBI Taxonomy" id="319795"/>
    <lineage>
        <taxon>Bacteria</taxon>
        <taxon>Thermotogati</taxon>
        <taxon>Deinococcota</taxon>
        <taxon>Deinococci</taxon>
        <taxon>Deinococcales</taxon>
        <taxon>Deinococcaceae</taxon>
        <taxon>Deinococcus</taxon>
    </lineage>
</organism>
<dbReference type="HOGENOM" id="CLU_2681602_0_0_0"/>
<gene>
    <name evidence="1" type="ordered locus">Dgeo_1362</name>
</gene>
<protein>
    <submittedName>
        <fullName evidence="1">Uncharacterized protein</fullName>
    </submittedName>
</protein>
<proteinExistence type="predicted"/>
<dbReference type="EMBL" id="CP000359">
    <property type="protein sequence ID" value="ABF45657.1"/>
    <property type="molecule type" value="Genomic_DNA"/>
</dbReference>